<dbReference type="Proteomes" id="UP000310158">
    <property type="component" value="Unassembled WGS sequence"/>
</dbReference>
<protein>
    <recommendedName>
        <fullName evidence="5">Protein kinase domain-containing protein</fullName>
    </recommendedName>
</protein>
<comment type="caution">
    <text evidence="3">The sequence shown here is derived from an EMBL/GenBank/DDBJ whole genome shotgun (WGS) entry which is preliminary data.</text>
</comment>
<dbReference type="EMBL" id="SGPL01000660">
    <property type="protein sequence ID" value="THH09022.1"/>
    <property type="molecule type" value="Genomic_DNA"/>
</dbReference>
<keyword evidence="1" id="KW-0067">ATP-binding</keyword>
<sequence length="634" mass="71987">MEVRTSGIGLSRTARPHRLSSRYGRPSARYNSHRTLLSHPLATLSSLDFFASFASFALKYSLLMDCEERPSLFVFNEWIRDPKGPFLDKRKAPRGKRTPNSMIWGHTIDDLFYIKREASMNVVTIWSRSMIQELGENYLDEEHEYEPEPRMRRPWPLLKLKHRRRLRPKNDFGIVDNSDHDGSYERIIDPSEDEDDGPIIPSYFPLKLNASDKMKRSLEEQAGGDVDNLIDFKSLPPDKGEGKAPVSDKKGNVDDEESDRTEQEKGEGDFKSANPQMPPALEEFIPKEYFPDTLLVYDPDSAAISLSSHRLAGRARDLVATQWLTFKRVLPTFESSGQQNIPSILSFKATKRFVYFVCLADVQASSVNCSANNAGSSTEKTSEPRVAHLRISKASKLGEGHHSTVYLSALTLPRPLSARTPTGEVSVACKMAHALTREARRLLRNEGDIYNSFPKHLQEEWCGLNVLPPLRTPVPVAAVVPKFYGYYKPVYEEGKFVDQDEGMREEIRRCIEGLSPILLVEHCGQPIESECSTFTTDDKISCYSLLRRLHLNDYVHHSFYQRNLLVQPGPLTVPPAQRSLRNPSYRVIDFGRTERRDGLGSLDSNRWVDDAFRELLSSRGELSVDVECGPGFTW</sequence>
<feature type="compositionally biased region" description="Basic and acidic residues" evidence="2">
    <location>
        <begin position="236"/>
        <end position="253"/>
    </location>
</feature>
<name>A0A4S4LBD2_9AGAM</name>
<feature type="region of interest" description="Disordered" evidence="2">
    <location>
        <begin position="227"/>
        <end position="276"/>
    </location>
</feature>
<dbReference type="GO" id="GO:0005524">
    <property type="term" value="F:ATP binding"/>
    <property type="evidence" value="ECO:0007669"/>
    <property type="project" value="UniProtKB-UniRule"/>
</dbReference>
<feature type="region of interest" description="Disordered" evidence="2">
    <location>
        <begin position="173"/>
        <end position="203"/>
    </location>
</feature>
<feature type="compositionally biased region" description="Basic and acidic residues" evidence="2">
    <location>
        <begin position="260"/>
        <end position="270"/>
    </location>
</feature>
<dbReference type="PROSITE" id="PS00107">
    <property type="entry name" value="PROTEIN_KINASE_ATP"/>
    <property type="match status" value="1"/>
</dbReference>
<proteinExistence type="predicted"/>
<evidence type="ECO:0000256" key="1">
    <source>
        <dbReference type="PROSITE-ProRule" id="PRU10141"/>
    </source>
</evidence>
<accession>A0A4S4LBD2</accession>
<organism evidence="3 4">
    <name type="scientific">Bondarzewia mesenterica</name>
    <dbReference type="NCBI Taxonomy" id="1095465"/>
    <lineage>
        <taxon>Eukaryota</taxon>
        <taxon>Fungi</taxon>
        <taxon>Dikarya</taxon>
        <taxon>Basidiomycota</taxon>
        <taxon>Agaricomycotina</taxon>
        <taxon>Agaricomycetes</taxon>
        <taxon>Russulales</taxon>
        <taxon>Bondarzewiaceae</taxon>
        <taxon>Bondarzewia</taxon>
    </lineage>
</organism>
<feature type="compositionally biased region" description="Basic and acidic residues" evidence="2">
    <location>
        <begin position="177"/>
        <end position="189"/>
    </location>
</feature>
<evidence type="ECO:0000313" key="4">
    <source>
        <dbReference type="Proteomes" id="UP000310158"/>
    </source>
</evidence>
<evidence type="ECO:0000313" key="3">
    <source>
        <dbReference type="EMBL" id="THH09022.1"/>
    </source>
</evidence>
<dbReference type="AlphaFoldDB" id="A0A4S4LBD2"/>
<dbReference type="InterPro" id="IPR017441">
    <property type="entry name" value="Protein_kinase_ATP_BS"/>
</dbReference>
<evidence type="ECO:0000256" key="2">
    <source>
        <dbReference type="SAM" id="MobiDB-lite"/>
    </source>
</evidence>
<evidence type="ECO:0008006" key="5">
    <source>
        <dbReference type="Google" id="ProtNLM"/>
    </source>
</evidence>
<feature type="binding site" evidence="1">
    <location>
        <position position="430"/>
    </location>
    <ligand>
        <name>ATP</name>
        <dbReference type="ChEBI" id="CHEBI:30616"/>
    </ligand>
</feature>
<keyword evidence="4" id="KW-1185">Reference proteome</keyword>
<reference evidence="3 4" key="1">
    <citation type="submission" date="2019-02" db="EMBL/GenBank/DDBJ databases">
        <title>Genome sequencing of the rare red list fungi Bondarzewia mesenterica.</title>
        <authorList>
            <person name="Buettner E."/>
            <person name="Kellner H."/>
        </authorList>
    </citation>
    <scope>NUCLEOTIDE SEQUENCE [LARGE SCALE GENOMIC DNA]</scope>
    <source>
        <strain evidence="3 4">DSM 108281</strain>
    </source>
</reference>
<keyword evidence="1" id="KW-0547">Nucleotide-binding</keyword>
<gene>
    <name evidence="3" type="ORF">EW146_g8805</name>
</gene>
<dbReference type="OrthoDB" id="5327923at2759"/>